<dbReference type="Pfam" id="PF16148">
    <property type="entry name" value="DUF4856"/>
    <property type="match status" value="1"/>
</dbReference>
<reference evidence="1 2" key="1">
    <citation type="submission" date="2024-03" db="EMBL/GenBank/DDBJ databases">
        <authorList>
            <person name="Cao K."/>
        </authorList>
    </citation>
    <scope>NUCLEOTIDE SEQUENCE [LARGE SCALE GENOMIC DNA]</scope>
    <source>
        <strain evidence="1 2">MCCC 1K00696</strain>
    </source>
</reference>
<dbReference type="PROSITE" id="PS51257">
    <property type="entry name" value="PROKAR_LIPOPROTEIN"/>
    <property type="match status" value="1"/>
</dbReference>
<sequence>MKKVFLTIAVAASIISCNNNDSDNGIETVAPATYNFERNGESTVSYSGQTTRIRMADEFASALLSTSETIASLKDKFAHAEGDNDFTETELNTSSKNIRSKTAASTDFYASNTTDALAIKAEFDSWIEAQVNEVFPNWNTDASAGVAGQIQEAGGGSIRYVNAKGLEYNQLITKSLIGGLMTDQILNNYLSVAVLDEATNVEDNDANVLLSGKNYTNMEHKWDEAFGYLYGNETNASSPELNQDGYLNKYLSRVEGDTDFTGIAQAIYNAFKLGRAAIVSGDYETRNEQAEILKEKISEVIAIRAVYYLQQGKTKLETDKASAFHDLSEGLGFVYSLQFTRKPNSSVSYFTKEEVDNFMSTLLSGNGFWDVSITTLDEISATIAAKFNFTVAQAGS</sequence>
<dbReference type="RefSeq" id="WP_340933524.1">
    <property type="nucleotide sequence ID" value="NZ_CP150496.1"/>
</dbReference>
<evidence type="ECO:0000313" key="1">
    <source>
        <dbReference type="EMBL" id="WYW55838.1"/>
    </source>
</evidence>
<evidence type="ECO:0000313" key="2">
    <source>
        <dbReference type="Proteomes" id="UP001491088"/>
    </source>
</evidence>
<proteinExistence type="predicted"/>
<dbReference type="EMBL" id="CP150496">
    <property type="protein sequence ID" value="WYW55838.1"/>
    <property type="molecule type" value="Genomic_DNA"/>
</dbReference>
<dbReference type="Proteomes" id="UP001491088">
    <property type="component" value="Chromosome"/>
</dbReference>
<organism evidence="1 2">
    <name type="scientific">Polaribacter marinaquae</name>
    <dbReference type="NCBI Taxonomy" id="1642819"/>
    <lineage>
        <taxon>Bacteria</taxon>
        <taxon>Pseudomonadati</taxon>
        <taxon>Bacteroidota</taxon>
        <taxon>Flavobacteriia</taxon>
        <taxon>Flavobacteriales</taxon>
        <taxon>Flavobacteriaceae</taxon>
    </lineage>
</organism>
<accession>A0ABZ2TRZ5</accession>
<dbReference type="InterPro" id="IPR032331">
    <property type="entry name" value="DUF4856"/>
</dbReference>
<protein>
    <submittedName>
        <fullName evidence="1">DUF4856 domain-containing protein</fullName>
    </submittedName>
</protein>
<name>A0ABZ2TRZ5_9FLAO</name>
<gene>
    <name evidence="1" type="ORF">WG950_00990</name>
</gene>
<keyword evidence="2" id="KW-1185">Reference proteome</keyword>